<dbReference type="InterPro" id="IPR000209">
    <property type="entry name" value="Peptidase_S8/S53_dom"/>
</dbReference>
<feature type="non-terminal residue" evidence="6">
    <location>
        <position position="292"/>
    </location>
</feature>
<name>X1C7J7_9ZZZZ</name>
<dbReference type="PANTHER" id="PTHR43806">
    <property type="entry name" value="PEPTIDASE S8"/>
    <property type="match status" value="1"/>
</dbReference>
<dbReference type="InterPro" id="IPR050131">
    <property type="entry name" value="Peptidase_S8_subtilisin-like"/>
</dbReference>
<dbReference type="AlphaFoldDB" id="X1C7J7"/>
<gene>
    <name evidence="6" type="ORF">S01H4_38003</name>
</gene>
<keyword evidence="2" id="KW-0645">Protease</keyword>
<dbReference type="PROSITE" id="PS51892">
    <property type="entry name" value="SUBTILASE"/>
    <property type="match status" value="1"/>
</dbReference>
<evidence type="ECO:0000256" key="2">
    <source>
        <dbReference type="ARBA" id="ARBA00022670"/>
    </source>
</evidence>
<evidence type="ECO:0000256" key="1">
    <source>
        <dbReference type="ARBA" id="ARBA00011073"/>
    </source>
</evidence>
<dbReference type="GO" id="GO:0006508">
    <property type="term" value="P:proteolysis"/>
    <property type="evidence" value="ECO:0007669"/>
    <property type="project" value="UniProtKB-KW"/>
</dbReference>
<protein>
    <recommendedName>
        <fullName evidence="5">Peptidase S8/S53 domain-containing protein</fullName>
    </recommendedName>
</protein>
<dbReference type="InterPro" id="IPR036852">
    <property type="entry name" value="Peptidase_S8/S53_dom_sf"/>
</dbReference>
<accession>X1C7J7</accession>
<sequence length="292" mass="31802">YSHLDLFDDFLPPQNYSVKIFTSNMSRANTKVKINATSSFQLSEIDQFWFELYFNSSLVNSTRIQNPNQYYTINQNIDPTKRGIYDLFIKYHKKGNTVPSFSFNSSVLFYPESYKDNYNHFTGIANATKILAYKIVNQTGIGYISDLVSAMASVIQNRTIHQILGVCLSVGTLGKDVSAINAVIDEVIENHILVVIAAGNNGIESSQPLNSLGINKNAIIVGAINDQDQVASYSSMGREVGSNVVKPDIVAPGGSIIPNQRSIISADSKTDEATALTGTSISAAIVSAVINI</sequence>
<proteinExistence type="inferred from homology"/>
<keyword evidence="4" id="KW-0720">Serine protease</keyword>
<reference evidence="6" key="1">
    <citation type="journal article" date="2014" name="Front. Microbiol.">
        <title>High frequency of phylogenetically diverse reductive dehalogenase-homologous genes in deep subseafloor sedimentary metagenomes.</title>
        <authorList>
            <person name="Kawai M."/>
            <person name="Futagami T."/>
            <person name="Toyoda A."/>
            <person name="Takaki Y."/>
            <person name="Nishi S."/>
            <person name="Hori S."/>
            <person name="Arai W."/>
            <person name="Tsubouchi T."/>
            <person name="Morono Y."/>
            <person name="Uchiyama I."/>
            <person name="Ito T."/>
            <person name="Fujiyama A."/>
            <person name="Inagaki F."/>
            <person name="Takami H."/>
        </authorList>
    </citation>
    <scope>NUCLEOTIDE SEQUENCE</scope>
    <source>
        <strain evidence="6">Expedition CK06-06</strain>
    </source>
</reference>
<dbReference type="GO" id="GO:0004252">
    <property type="term" value="F:serine-type endopeptidase activity"/>
    <property type="evidence" value="ECO:0007669"/>
    <property type="project" value="InterPro"/>
</dbReference>
<organism evidence="6">
    <name type="scientific">marine sediment metagenome</name>
    <dbReference type="NCBI Taxonomy" id="412755"/>
    <lineage>
        <taxon>unclassified sequences</taxon>
        <taxon>metagenomes</taxon>
        <taxon>ecological metagenomes</taxon>
    </lineage>
</organism>
<feature type="domain" description="Peptidase S8/S53" evidence="5">
    <location>
        <begin position="118"/>
        <end position="290"/>
    </location>
</feature>
<keyword evidence="3" id="KW-0378">Hydrolase</keyword>
<dbReference type="SUPFAM" id="SSF52743">
    <property type="entry name" value="Subtilisin-like"/>
    <property type="match status" value="1"/>
</dbReference>
<evidence type="ECO:0000313" key="6">
    <source>
        <dbReference type="EMBL" id="GAH04011.1"/>
    </source>
</evidence>
<comment type="similarity">
    <text evidence="1">Belongs to the peptidase S8 family.</text>
</comment>
<feature type="non-terminal residue" evidence="6">
    <location>
        <position position="1"/>
    </location>
</feature>
<dbReference type="PANTHER" id="PTHR43806:SF11">
    <property type="entry name" value="CEREVISIN-RELATED"/>
    <property type="match status" value="1"/>
</dbReference>
<evidence type="ECO:0000259" key="5">
    <source>
        <dbReference type="Pfam" id="PF00082"/>
    </source>
</evidence>
<evidence type="ECO:0000256" key="3">
    <source>
        <dbReference type="ARBA" id="ARBA00022801"/>
    </source>
</evidence>
<dbReference type="Gene3D" id="3.40.50.200">
    <property type="entry name" value="Peptidase S8/S53 domain"/>
    <property type="match status" value="1"/>
</dbReference>
<evidence type="ECO:0000256" key="4">
    <source>
        <dbReference type="ARBA" id="ARBA00022825"/>
    </source>
</evidence>
<dbReference type="Pfam" id="PF00082">
    <property type="entry name" value="Peptidase_S8"/>
    <property type="match status" value="1"/>
</dbReference>
<comment type="caution">
    <text evidence="6">The sequence shown here is derived from an EMBL/GenBank/DDBJ whole genome shotgun (WGS) entry which is preliminary data.</text>
</comment>
<dbReference type="EMBL" id="BART01020456">
    <property type="protein sequence ID" value="GAH04011.1"/>
    <property type="molecule type" value="Genomic_DNA"/>
</dbReference>